<name>A0ABS6UQW2_9PSEU</name>
<evidence type="ECO:0000313" key="3">
    <source>
        <dbReference type="Proteomes" id="UP000694287"/>
    </source>
</evidence>
<accession>A0ABS6UQW2</accession>
<reference evidence="2 3" key="1">
    <citation type="submission" date="2020-11" db="EMBL/GenBank/DDBJ databases">
        <title>Pseudonocardia abyssalis sp. nov. and Pseudonocardia oceani sp. nov., description and phylogenomic analysis of two novel actinomycetes isolated from the deep Southern Ocean.</title>
        <authorList>
            <person name="Parra J."/>
        </authorList>
    </citation>
    <scope>NUCLEOTIDE SEQUENCE [LARGE SCALE GENOMIC DNA]</scope>
    <source>
        <strain evidence="2 3">KRD-168</strain>
    </source>
</reference>
<evidence type="ECO:0008006" key="4">
    <source>
        <dbReference type="Google" id="ProtNLM"/>
    </source>
</evidence>
<dbReference type="Proteomes" id="UP000694287">
    <property type="component" value="Unassembled WGS sequence"/>
</dbReference>
<sequence>MRRYAGSTGLWTRYPDHYPDALRGGPDPVGERLGPVHLDRLPAPDAPCTVLLAHPAADRWTPPPSRRFLDRIAAPTVYVGPPDAGHLPAEPAGADALRTALHAFLARVLRGGTAHPGVT</sequence>
<organism evidence="2 3">
    <name type="scientific">Pseudonocardia abyssalis</name>
    <dbReference type="NCBI Taxonomy" id="2792008"/>
    <lineage>
        <taxon>Bacteria</taxon>
        <taxon>Bacillati</taxon>
        <taxon>Actinomycetota</taxon>
        <taxon>Actinomycetes</taxon>
        <taxon>Pseudonocardiales</taxon>
        <taxon>Pseudonocardiaceae</taxon>
        <taxon>Pseudonocardia</taxon>
    </lineage>
</organism>
<gene>
    <name evidence="2" type="ORF">I4I81_10295</name>
</gene>
<proteinExistence type="predicted"/>
<dbReference type="EMBL" id="JADQDK010000001">
    <property type="protein sequence ID" value="MBW0134647.1"/>
    <property type="molecule type" value="Genomic_DNA"/>
</dbReference>
<keyword evidence="3" id="KW-1185">Reference proteome</keyword>
<evidence type="ECO:0000313" key="2">
    <source>
        <dbReference type="EMBL" id="MBW0134647.1"/>
    </source>
</evidence>
<evidence type="ECO:0000256" key="1">
    <source>
        <dbReference type="SAM" id="MobiDB-lite"/>
    </source>
</evidence>
<comment type="caution">
    <text evidence="2">The sequence shown here is derived from an EMBL/GenBank/DDBJ whole genome shotgun (WGS) entry which is preliminary data.</text>
</comment>
<feature type="region of interest" description="Disordered" evidence="1">
    <location>
        <begin position="1"/>
        <end position="30"/>
    </location>
</feature>
<protein>
    <recommendedName>
        <fullName evidence="4">Alpha/beta hydrolase</fullName>
    </recommendedName>
</protein>
<dbReference type="RefSeq" id="WP_218616005.1">
    <property type="nucleotide sequence ID" value="NZ_JADQDK010000001.1"/>
</dbReference>